<dbReference type="Pfam" id="PF01135">
    <property type="entry name" value="PCMT"/>
    <property type="match status" value="1"/>
</dbReference>
<dbReference type="AlphaFoldDB" id="A0A9Q0BAY9"/>
<dbReference type="OrthoDB" id="194358at2759"/>
<evidence type="ECO:0000259" key="2">
    <source>
        <dbReference type="Pfam" id="PF26640"/>
    </source>
</evidence>
<evidence type="ECO:0000313" key="4">
    <source>
        <dbReference type="Proteomes" id="UP001056436"/>
    </source>
</evidence>
<evidence type="ECO:0000259" key="1">
    <source>
        <dbReference type="Pfam" id="PF06985"/>
    </source>
</evidence>
<gene>
    <name evidence="3" type="ORF">CABS02_00717</name>
</gene>
<feature type="domain" description="Heterokaryon incompatibility" evidence="1">
    <location>
        <begin position="243"/>
        <end position="331"/>
    </location>
</feature>
<sequence>MAWRSSGATNKDLVENMWRHGLIKDQRVKDAFLRVDRAHYAPAAPYEDSPQSIGHKATISAPHMHASATESLLPHILPSETRPAPRVLDVGSGSGYLTHLLAELVGNKGLVVGLEHIQALKDMGETNMAKSAEGRALLDSGKVKFRVGDGRKGWVEAPRGGETRDSTGWDAIHVGAAAVELHQELVDQLRAPGRMFIPVEDDNGYDQYVWAIDKKEDGSVVKEKLFGPLGNFVIYEGDNAPDFAILSHTWGAEEVTLQDVRDAQKDITLMAGYPKITGACRLAQSQGYDYIWIDTCCIDKTSSAELSEAINSMFNWYEQASICYVYLSDLDYSIYQHPGMTAPLELALRECRWFTRGWTLQELIAPDNVDFYDKSWHLVGSKLDESLGPALANVTGISLDILNKTVPLESSSVAERMHWASSRVTTRKEDLAYSLMGIFGVNMPLLYGEGMKAFARLQEAILQDTGDHSIFAWHSNYETSTQEAAFDQHILSGLLAPSPVEFSQFQYLRPLPAFGTTGQQPIQLTNQGIRISMYLEPVDDDRGGGEGSAADDFYAVLDCAIQGENGDQCPRIMLRKLSGNQYARVRTGSVCTVIPAPDSTRPGRGSYKTVFVKRSPTYVLPDISVLKAGWKAGGAREAYRVVDSYPTGPWVPSLGILRTGNPYFEPVLAGLRFESPTNARIQVDVVVGWRRVDGEWKVWCHACEAQADLEVDVLWGDTQFAVSGGLDQFVETDVEVKVQVEGDVARNWRSRGFAQVKRHEVPVRVRLVEVDRLGRKGVRIECCAPLQPHIPGYQKTGLLPWDEYD</sequence>
<dbReference type="CDD" id="cd02440">
    <property type="entry name" value="AdoMet_MTases"/>
    <property type="match status" value="1"/>
</dbReference>
<name>A0A9Q0BAY9_9PEZI</name>
<dbReference type="Gene3D" id="3.40.50.150">
    <property type="entry name" value="Vaccinia Virus protein VP39"/>
    <property type="match status" value="1"/>
</dbReference>
<protein>
    <submittedName>
        <fullName evidence="3">Protein-L-isoaspartate O-methyltransferase</fullName>
    </submittedName>
</protein>
<dbReference type="PANTHER" id="PTHR10622:SF12">
    <property type="entry name" value="HET DOMAIN-CONTAINING PROTEIN"/>
    <property type="match status" value="1"/>
</dbReference>
<dbReference type="EMBL" id="SDAQ01000001">
    <property type="protein sequence ID" value="KAI3559742.1"/>
    <property type="molecule type" value="Genomic_DNA"/>
</dbReference>
<reference evidence="3" key="1">
    <citation type="submission" date="2019-01" db="EMBL/GenBank/DDBJ databases">
        <title>Colletotrichum abscissum LGMF1257.</title>
        <authorList>
            <person name="Baroncelli R."/>
        </authorList>
    </citation>
    <scope>NUCLEOTIDE SEQUENCE</scope>
    <source>
        <strain evidence="3">Ca142</strain>
    </source>
</reference>
<feature type="domain" description="DUF8212" evidence="2">
    <location>
        <begin position="452"/>
        <end position="489"/>
    </location>
</feature>
<dbReference type="Proteomes" id="UP001056436">
    <property type="component" value="Unassembled WGS sequence"/>
</dbReference>
<dbReference type="SUPFAM" id="SSF53335">
    <property type="entry name" value="S-adenosyl-L-methionine-dependent methyltransferases"/>
    <property type="match status" value="1"/>
</dbReference>
<accession>A0A9Q0BAY9</accession>
<proteinExistence type="predicted"/>
<keyword evidence="4" id="KW-1185">Reference proteome</keyword>
<evidence type="ECO:0000313" key="3">
    <source>
        <dbReference type="EMBL" id="KAI3559742.1"/>
    </source>
</evidence>
<dbReference type="InterPro" id="IPR029063">
    <property type="entry name" value="SAM-dependent_MTases_sf"/>
</dbReference>
<dbReference type="Pfam" id="PF06985">
    <property type="entry name" value="HET"/>
    <property type="match status" value="1"/>
</dbReference>
<organism evidence="3 4">
    <name type="scientific">Colletotrichum abscissum</name>
    <dbReference type="NCBI Taxonomy" id="1671311"/>
    <lineage>
        <taxon>Eukaryota</taxon>
        <taxon>Fungi</taxon>
        <taxon>Dikarya</taxon>
        <taxon>Ascomycota</taxon>
        <taxon>Pezizomycotina</taxon>
        <taxon>Sordariomycetes</taxon>
        <taxon>Hypocreomycetidae</taxon>
        <taxon>Glomerellales</taxon>
        <taxon>Glomerellaceae</taxon>
        <taxon>Colletotrichum</taxon>
        <taxon>Colletotrichum acutatum species complex</taxon>
    </lineage>
</organism>
<comment type="caution">
    <text evidence="3">The sequence shown here is derived from an EMBL/GenBank/DDBJ whole genome shotgun (WGS) entry which is preliminary data.</text>
</comment>
<dbReference type="InterPro" id="IPR010730">
    <property type="entry name" value="HET"/>
</dbReference>
<dbReference type="InterPro" id="IPR058525">
    <property type="entry name" value="DUF8212"/>
</dbReference>
<dbReference type="Pfam" id="PF26640">
    <property type="entry name" value="DUF8212"/>
    <property type="match status" value="1"/>
</dbReference>
<dbReference type="PANTHER" id="PTHR10622">
    <property type="entry name" value="HET DOMAIN-CONTAINING PROTEIN"/>
    <property type="match status" value="1"/>
</dbReference>